<evidence type="ECO:0000313" key="3">
    <source>
        <dbReference type="Proteomes" id="UP000199321"/>
    </source>
</evidence>
<dbReference type="AlphaFoldDB" id="A0A1G7HJB8"/>
<evidence type="ECO:0000313" key="2">
    <source>
        <dbReference type="EMBL" id="SDF00423.1"/>
    </source>
</evidence>
<protein>
    <submittedName>
        <fullName evidence="2">Putative lumazine-binding</fullName>
    </submittedName>
</protein>
<dbReference type="RefSeq" id="WP_093144781.1">
    <property type="nucleotide sequence ID" value="NZ_BMWO01000004.1"/>
</dbReference>
<proteinExistence type="predicted"/>
<dbReference type="EMBL" id="FNBA01000004">
    <property type="protein sequence ID" value="SDF00423.1"/>
    <property type="molecule type" value="Genomic_DNA"/>
</dbReference>
<keyword evidence="1" id="KW-0732">Signal</keyword>
<evidence type="ECO:0000256" key="1">
    <source>
        <dbReference type="SAM" id="SignalP"/>
    </source>
</evidence>
<dbReference type="OrthoDB" id="117186at2"/>
<accession>A0A1G7HJB8</accession>
<dbReference type="InterPro" id="IPR032710">
    <property type="entry name" value="NTF2-like_dom_sf"/>
</dbReference>
<reference evidence="2 3" key="1">
    <citation type="submission" date="2016-10" db="EMBL/GenBank/DDBJ databases">
        <authorList>
            <person name="de Groot N.N."/>
        </authorList>
    </citation>
    <scope>NUCLEOTIDE SEQUENCE [LARGE SCALE GENOMIC DNA]</scope>
    <source>
        <strain evidence="2 3">DSM 16195</strain>
    </source>
</reference>
<dbReference type="InterPro" id="IPR039437">
    <property type="entry name" value="FrzH/put_lumazine-bd"/>
</dbReference>
<keyword evidence="3" id="KW-1185">Reference proteome</keyword>
<dbReference type="SUPFAM" id="SSF54427">
    <property type="entry name" value="NTF2-like"/>
    <property type="match status" value="1"/>
</dbReference>
<dbReference type="Pfam" id="PF12893">
    <property type="entry name" value="Lumazine_bd_2"/>
    <property type="match status" value="1"/>
</dbReference>
<dbReference type="Proteomes" id="UP000199321">
    <property type="component" value="Unassembled WGS sequence"/>
</dbReference>
<feature type="signal peptide" evidence="1">
    <location>
        <begin position="1"/>
        <end position="19"/>
    </location>
</feature>
<feature type="chain" id="PRO_5011729681" evidence="1">
    <location>
        <begin position="20"/>
        <end position="155"/>
    </location>
</feature>
<dbReference type="Gene3D" id="3.10.450.50">
    <property type="match status" value="1"/>
</dbReference>
<dbReference type="STRING" id="227084.SAMN05421855_104123"/>
<gene>
    <name evidence="2" type="ORF">SAMN05421855_104123</name>
</gene>
<name>A0A1G7HJB8_9FLAO</name>
<organism evidence="2 3">
    <name type="scientific">Ulvibacter litoralis</name>
    <dbReference type="NCBI Taxonomy" id="227084"/>
    <lineage>
        <taxon>Bacteria</taxon>
        <taxon>Pseudomonadati</taxon>
        <taxon>Bacteroidota</taxon>
        <taxon>Flavobacteriia</taxon>
        <taxon>Flavobacteriales</taxon>
        <taxon>Flavobacteriaceae</taxon>
        <taxon>Ulvibacter</taxon>
    </lineage>
</organism>
<sequence>MKLLLLLLITFCGSTLCFSQQDFSEAEAKQIIATFFEGFHKGNTLQMSTLLTSHAMLETAFTNKEGVATITTKSASSLVTAIAKRPTDQQWEERILGYTIAIDGNLAHVWTPYEFWVNGTFSHCGANSFTIVKTNAGWKIHHIIDSRRQAGCQQE</sequence>